<feature type="domain" description="RRM" evidence="3">
    <location>
        <begin position="576"/>
        <end position="648"/>
    </location>
</feature>
<dbReference type="InterPro" id="IPR000504">
    <property type="entry name" value="RRM_dom"/>
</dbReference>
<feature type="region of interest" description="Disordered" evidence="2">
    <location>
        <begin position="959"/>
        <end position="1022"/>
    </location>
</feature>
<dbReference type="GO" id="GO:0043130">
    <property type="term" value="F:ubiquitin binding"/>
    <property type="evidence" value="ECO:0007669"/>
    <property type="project" value="TreeGrafter"/>
</dbReference>
<dbReference type="OrthoDB" id="5577209at2759"/>
<dbReference type="CDD" id="cd21546">
    <property type="entry name" value="SPOC_FPA-like"/>
    <property type="match status" value="1"/>
</dbReference>
<dbReference type="STRING" id="1088818.A0A2I0BDQ7"/>
<reference evidence="4 5" key="1">
    <citation type="journal article" date="2017" name="Nature">
        <title>The Apostasia genome and the evolution of orchids.</title>
        <authorList>
            <person name="Zhang G.Q."/>
            <person name="Liu K.W."/>
            <person name="Li Z."/>
            <person name="Lohaus R."/>
            <person name="Hsiao Y.Y."/>
            <person name="Niu S.C."/>
            <person name="Wang J.Y."/>
            <person name="Lin Y.C."/>
            <person name="Xu Q."/>
            <person name="Chen L.J."/>
            <person name="Yoshida K."/>
            <person name="Fujiwara S."/>
            <person name="Wang Z.W."/>
            <person name="Zhang Y.Q."/>
            <person name="Mitsuda N."/>
            <person name="Wang M."/>
            <person name="Liu G.H."/>
            <person name="Pecoraro L."/>
            <person name="Huang H.X."/>
            <person name="Xiao X.J."/>
            <person name="Lin M."/>
            <person name="Wu X.Y."/>
            <person name="Wu W.L."/>
            <person name="Chen Y.Y."/>
            <person name="Chang S.B."/>
            <person name="Sakamoto S."/>
            <person name="Ohme-Takagi M."/>
            <person name="Yagi M."/>
            <person name="Zeng S.J."/>
            <person name="Shen C.Y."/>
            <person name="Yeh C.M."/>
            <person name="Luo Y.B."/>
            <person name="Tsai W.C."/>
            <person name="Van de Peer Y."/>
            <person name="Liu Z.J."/>
        </authorList>
    </citation>
    <scope>NUCLEOTIDE SEQUENCE [LARGE SCALE GENOMIC DNA]</scope>
    <source>
        <strain evidence="5">cv. Shenzhen</strain>
        <tissue evidence="4">Stem</tissue>
    </source>
</reference>
<dbReference type="AlphaFoldDB" id="A0A2I0BDQ7"/>
<dbReference type="InterPro" id="IPR035979">
    <property type="entry name" value="RBD_domain_sf"/>
</dbReference>
<dbReference type="SUPFAM" id="SSF54928">
    <property type="entry name" value="RNA-binding domain, RBD"/>
    <property type="match status" value="1"/>
</dbReference>
<sequence>MASLAEQHPLKKRKIYETSPEIPTPLRFAAAVALSQEEILRRRRNKEEIRNLYECYKRIKFCVSQKDPRLMPDFEQAYLSLITASRGCTSVQRIVAELIPRYAPSCPTALEAATSVSINMYNRSMAIIINGEDVDGVAYQTARSCIFGLVNICCTASYEAPTSSVIRGICAAVFQNVLSFFTATFEGKDIYDIGRGEIMKLQEPIENFCNLKHELEDDNETSSSKLFKFRAFSLLRIFFSFPKHLIAACFELIGNSVNDANVKHGEYFIDQITSPLNADVVSNLLNKKNDQALLPLDLSQNSRDSEVLNVSENASYGITPEILSSNCFMGMVMSKDPSLKGWILSRYKNLIVSLNPNENSEILIFFEKKFGSFEKLVKQAGHEQNDEENLDSSNCGISCVHKHTAIREDKDVNLSTVERVSELKDISLINASCVSSVTISCGSLKHQKGDTNLVNCLGESPGSASNMGTGNFDDTHMVQPSVPRVLPSSLYPPNFSSLPDIHNDASKDENLFVKVDNNQDSYSDHGFPANMSTSSVACGFLPSPKQISTAMHYTSNHILWYTDGDPAAMDVFPASKQLWLGSIGHHVSDTLLRQKFENFGHLEEFLYLHTKDFALIEYRNLIDAVKAREYMQGSSLWGGCLKVKFLDRGLGSKGIVGGIAVGDSCHVYVGKVSNQWSKEEILRGLIRNGCRNPQMVTDLTSESSLLLEFGTAEEAAAVIGCIRHMRSETKYHVPQNSNLTGNRNPNERLRDMGDAAYHQEHQSTPGKLNVSGYFPFHSGPGTLSGENVSRTPFSSYLPNRPESIIHNLASPGVMVDKSDTLFSKSHELHSSWSASSISEVADTSSVKVDDLGSPLKLSSKRPTPLHTAEPIWPYRIQGSGLQSLTHGSMQYNTMSTQGVSVVPPPIQATSSVRPFYPPNNVWNNPSPSPSFMLSHDMRNLSPHTPLPFIPSSVTPLSQIPGGPIQRFDRMVNAPNLPCSMPPPPPPPDVPPPLPSSPPPLPPSQPPPIPPPPTSPPPISQAIPETTKLQSDKPYVQYQWQGTLSKSGVHYCSLSATRESSPACKYTNVIPEPAEWPAILDVTKRTDCKRAMTTFSSTPPHKREVYQLLPSSTSDQKGFNDFISYLKQRECAGVVKIPAAKSLWARLLFILPHSQDICSMLAVSSQPREGLIALVLPKETNSELV</sequence>
<evidence type="ECO:0000313" key="5">
    <source>
        <dbReference type="Proteomes" id="UP000236161"/>
    </source>
</evidence>
<dbReference type="InterPro" id="IPR012677">
    <property type="entry name" value="Nucleotide-bd_a/b_plait_sf"/>
</dbReference>
<dbReference type="EMBL" id="KZ451888">
    <property type="protein sequence ID" value="PKA65933.1"/>
    <property type="molecule type" value="Genomic_DNA"/>
</dbReference>
<dbReference type="GO" id="GO:0003723">
    <property type="term" value="F:RNA binding"/>
    <property type="evidence" value="ECO:0007669"/>
    <property type="project" value="UniProtKB-UniRule"/>
</dbReference>
<protein>
    <submittedName>
        <fullName evidence="4">Flowering time control protein FPA</fullName>
    </submittedName>
</protein>
<evidence type="ECO:0000313" key="4">
    <source>
        <dbReference type="EMBL" id="PKA65933.1"/>
    </source>
</evidence>
<evidence type="ECO:0000259" key="3">
    <source>
        <dbReference type="PROSITE" id="PS50102"/>
    </source>
</evidence>
<feature type="compositionally biased region" description="Pro residues" evidence="2">
    <location>
        <begin position="979"/>
        <end position="1018"/>
    </location>
</feature>
<dbReference type="InterPro" id="IPR012921">
    <property type="entry name" value="SPOC_C"/>
</dbReference>
<organism evidence="4 5">
    <name type="scientific">Apostasia shenzhenica</name>
    <dbReference type="NCBI Taxonomy" id="1088818"/>
    <lineage>
        <taxon>Eukaryota</taxon>
        <taxon>Viridiplantae</taxon>
        <taxon>Streptophyta</taxon>
        <taxon>Embryophyta</taxon>
        <taxon>Tracheophyta</taxon>
        <taxon>Spermatophyta</taxon>
        <taxon>Magnoliopsida</taxon>
        <taxon>Liliopsida</taxon>
        <taxon>Asparagales</taxon>
        <taxon>Orchidaceae</taxon>
        <taxon>Apostasioideae</taxon>
        <taxon>Apostasia</taxon>
    </lineage>
</organism>
<keyword evidence="1" id="KW-0694">RNA-binding</keyword>
<dbReference type="Pfam" id="PF00076">
    <property type="entry name" value="RRM_1"/>
    <property type="match status" value="1"/>
</dbReference>
<dbReference type="PANTHER" id="PTHR21494:SF2">
    <property type="entry name" value="NUCLEIC ACID BINDING PROTEIN"/>
    <property type="match status" value="1"/>
</dbReference>
<evidence type="ECO:0000256" key="1">
    <source>
        <dbReference type="PROSITE-ProRule" id="PRU00176"/>
    </source>
</evidence>
<dbReference type="Pfam" id="PF07744">
    <property type="entry name" value="SPOC"/>
    <property type="match status" value="1"/>
</dbReference>
<name>A0A2I0BDQ7_9ASPA</name>
<dbReference type="PROSITE" id="PS50102">
    <property type="entry name" value="RRM"/>
    <property type="match status" value="1"/>
</dbReference>
<gene>
    <name evidence="4" type="primary">FPA</name>
    <name evidence="4" type="ORF">AXF42_Ash010342</name>
</gene>
<dbReference type="SMART" id="SM00360">
    <property type="entry name" value="RRM"/>
    <property type="match status" value="1"/>
</dbReference>
<dbReference type="Gene3D" id="3.30.70.330">
    <property type="match status" value="1"/>
</dbReference>
<dbReference type="Proteomes" id="UP000236161">
    <property type="component" value="Unassembled WGS sequence"/>
</dbReference>
<keyword evidence="5" id="KW-1185">Reference proteome</keyword>
<evidence type="ECO:0000256" key="2">
    <source>
        <dbReference type="SAM" id="MobiDB-lite"/>
    </source>
</evidence>
<proteinExistence type="predicted"/>
<dbReference type="InterPro" id="IPR052586">
    <property type="entry name" value="ASCC2"/>
</dbReference>
<dbReference type="PANTHER" id="PTHR21494">
    <property type="entry name" value="ACTIVATING SIGNAL COINTEGRATOR 1 COMPLEX SUBUNIT 2 ASC-1 COMPLEX SUBUNIT P100"/>
    <property type="match status" value="1"/>
</dbReference>
<dbReference type="CDD" id="cd00590">
    <property type="entry name" value="RRM_SF"/>
    <property type="match status" value="1"/>
</dbReference>
<accession>A0A2I0BDQ7</accession>